<sequence>MASSPVANWMFVPLTPPTKQKLGVETCALVAVVCGIVFGAVGLSHHLRGYGWLAHPHALQFKGCDNPTCRSYSAMLARSLSKTDSPCWNFYRFVCKGYANTSGSVLADHMRHFADRVIRTLVTVVVPASGQSPFEKAAKYYQSCIGAPTQQGNGQFLEFRRIMRDAGVMWPSMSERPDFLFSLAQMNAALNVRSFLNIATSAGDIDNITTVNLTRTSLLAFLRARRVQAGAAYFNYYAAFRAFFVLYDDNVTEPVEYAEFLQTENYVFLRLIHVRHVLRDQYASLGALLNLTPSIPPHRWSEAFRRVRTDPPDRAFRIRLIDVAFLRAVSDLLSEIGEGRLHFYVGWMVAQQLAPFMSQNLAIQFHGSLEEANHYRPMFCLSLTERVMGLAVYSRYETEVFDEQTREMVDEIINHLFISMMQSITNDSLTDHRNKTVDVFQFDDLIKDDVNRMKDEASLTSLFSGFDDMTSSFAENWRKSERARRNMSPKSRLKVASAIISTLNSPGSYHSLAESNTKLQPYSTMLPLFDHRVARSVNYAALGSFIAVGMFRFFSESLSLDTNLHRGTKHRNVSRCYSRLGPNPTRTLAYQRAVSLTFLWKAFGVKSAKSTTAGLRRGPARAVSDYTNEELFYLAFCYPFCMGRPSLAVEHSCNEPLRHSQHFPRVFGCHNSSNMNPRFKCGVGY</sequence>
<dbReference type="Proteomes" id="UP000805193">
    <property type="component" value="Unassembled WGS sequence"/>
</dbReference>
<keyword evidence="2" id="KW-1185">Reference proteome</keyword>
<organism evidence="1 2">
    <name type="scientific">Ixodes persulcatus</name>
    <name type="common">Taiga tick</name>
    <dbReference type="NCBI Taxonomy" id="34615"/>
    <lineage>
        <taxon>Eukaryota</taxon>
        <taxon>Metazoa</taxon>
        <taxon>Ecdysozoa</taxon>
        <taxon>Arthropoda</taxon>
        <taxon>Chelicerata</taxon>
        <taxon>Arachnida</taxon>
        <taxon>Acari</taxon>
        <taxon>Parasitiformes</taxon>
        <taxon>Ixodida</taxon>
        <taxon>Ixodoidea</taxon>
        <taxon>Ixodidae</taxon>
        <taxon>Ixodinae</taxon>
        <taxon>Ixodes</taxon>
    </lineage>
</organism>
<proteinExistence type="predicted"/>
<gene>
    <name evidence="1" type="ORF">HPB47_002178</name>
</gene>
<dbReference type="EMBL" id="JABSTQ010010291">
    <property type="protein sequence ID" value="KAG0421964.1"/>
    <property type="molecule type" value="Genomic_DNA"/>
</dbReference>
<accession>A0AC60PM80</accession>
<comment type="caution">
    <text evidence="1">The sequence shown here is derived from an EMBL/GenBank/DDBJ whole genome shotgun (WGS) entry which is preliminary data.</text>
</comment>
<protein>
    <submittedName>
        <fullName evidence="1">Uncharacterized protein</fullName>
    </submittedName>
</protein>
<reference evidence="1 2" key="1">
    <citation type="journal article" date="2020" name="Cell">
        <title>Large-Scale Comparative Analyses of Tick Genomes Elucidate Their Genetic Diversity and Vector Capacities.</title>
        <authorList>
            <consortium name="Tick Genome and Microbiome Consortium (TIGMIC)"/>
            <person name="Jia N."/>
            <person name="Wang J."/>
            <person name="Shi W."/>
            <person name="Du L."/>
            <person name="Sun Y."/>
            <person name="Zhan W."/>
            <person name="Jiang J.F."/>
            <person name="Wang Q."/>
            <person name="Zhang B."/>
            <person name="Ji P."/>
            <person name="Bell-Sakyi L."/>
            <person name="Cui X.M."/>
            <person name="Yuan T.T."/>
            <person name="Jiang B.G."/>
            <person name="Yang W.F."/>
            <person name="Lam T.T."/>
            <person name="Chang Q.C."/>
            <person name="Ding S.J."/>
            <person name="Wang X.J."/>
            <person name="Zhu J.G."/>
            <person name="Ruan X.D."/>
            <person name="Zhao L."/>
            <person name="Wei J.T."/>
            <person name="Ye R.Z."/>
            <person name="Que T.C."/>
            <person name="Du C.H."/>
            <person name="Zhou Y.H."/>
            <person name="Cheng J.X."/>
            <person name="Dai P.F."/>
            <person name="Guo W.B."/>
            <person name="Han X.H."/>
            <person name="Huang E.J."/>
            <person name="Li L.F."/>
            <person name="Wei W."/>
            <person name="Gao Y.C."/>
            <person name="Liu J.Z."/>
            <person name="Shao H.Z."/>
            <person name="Wang X."/>
            <person name="Wang C.C."/>
            <person name="Yang T.C."/>
            <person name="Huo Q.B."/>
            <person name="Li W."/>
            <person name="Chen H.Y."/>
            <person name="Chen S.E."/>
            <person name="Zhou L.G."/>
            <person name="Ni X.B."/>
            <person name="Tian J.H."/>
            <person name="Sheng Y."/>
            <person name="Liu T."/>
            <person name="Pan Y.S."/>
            <person name="Xia L.Y."/>
            <person name="Li J."/>
            <person name="Zhao F."/>
            <person name="Cao W.C."/>
        </authorList>
    </citation>
    <scope>NUCLEOTIDE SEQUENCE [LARGE SCALE GENOMIC DNA]</scope>
    <source>
        <strain evidence="1">Iper-2018</strain>
    </source>
</reference>
<name>A0AC60PM80_IXOPE</name>
<evidence type="ECO:0000313" key="2">
    <source>
        <dbReference type="Proteomes" id="UP000805193"/>
    </source>
</evidence>
<evidence type="ECO:0000313" key="1">
    <source>
        <dbReference type="EMBL" id="KAG0421964.1"/>
    </source>
</evidence>